<proteinExistence type="predicted"/>
<feature type="transmembrane region" description="Helical" evidence="1">
    <location>
        <begin position="39"/>
        <end position="56"/>
    </location>
</feature>
<sequence>MKNPRFYKLLSVSLAFGLSIIWLCVLVAANGLYLLEAMISLFAIVFTLGAVLWLFPSLREEYDQAMTAFFHTGFGIIGSFLALGIIVFAFVMILRKRGGPGLKWLLISGAFFQLIVWESFSFLTAAVYLLAAFLPDHQRQPLEKRAPESVQ</sequence>
<keyword evidence="1" id="KW-1133">Transmembrane helix</keyword>
<evidence type="ECO:0008006" key="4">
    <source>
        <dbReference type="Google" id="ProtNLM"/>
    </source>
</evidence>
<evidence type="ECO:0000256" key="1">
    <source>
        <dbReference type="SAM" id="Phobius"/>
    </source>
</evidence>
<keyword evidence="3" id="KW-1185">Reference proteome</keyword>
<dbReference type="Proteomes" id="UP000196877">
    <property type="component" value="Chromosome"/>
</dbReference>
<name>A0ABM6LMH4_9BACI</name>
<organism evidence="2 3">
    <name type="scientific">Bacillus sonorensis</name>
    <dbReference type="NCBI Taxonomy" id="119858"/>
    <lineage>
        <taxon>Bacteria</taxon>
        <taxon>Bacillati</taxon>
        <taxon>Bacillota</taxon>
        <taxon>Bacilli</taxon>
        <taxon>Bacillales</taxon>
        <taxon>Bacillaceae</taxon>
        <taxon>Bacillus</taxon>
    </lineage>
</organism>
<feature type="transmembrane region" description="Helical" evidence="1">
    <location>
        <begin position="12"/>
        <end position="33"/>
    </location>
</feature>
<gene>
    <name evidence="2" type="ORF">S101395_04094</name>
</gene>
<accession>A0ABM6LMH4</accession>
<protein>
    <recommendedName>
        <fullName evidence="4">DUF4064 domain-containing protein</fullName>
    </recommendedName>
</protein>
<feature type="transmembrane region" description="Helical" evidence="1">
    <location>
        <begin position="68"/>
        <end position="94"/>
    </location>
</feature>
<keyword evidence="1" id="KW-0472">Membrane</keyword>
<dbReference type="EMBL" id="CP021920">
    <property type="protein sequence ID" value="ASB90596.1"/>
    <property type="molecule type" value="Genomic_DNA"/>
</dbReference>
<keyword evidence="1" id="KW-0812">Transmembrane</keyword>
<reference evidence="2 3" key="1">
    <citation type="submission" date="2017-06" db="EMBL/GenBank/DDBJ databases">
        <title>Genome sequence of Bacillus sonorensis strain SRCM101395.</title>
        <authorList>
            <person name="Cho S.H."/>
        </authorList>
    </citation>
    <scope>NUCLEOTIDE SEQUENCE [LARGE SCALE GENOMIC DNA]</scope>
    <source>
        <strain evidence="2 3">SRCM101395</strain>
    </source>
</reference>
<evidence type="ECO:0000313" key="2">
    <source>
        <dbReference type="EMBL" id="ASB90596.1"/>
    </source>
</evidence>
<feature type="transmembrane region" description="Helical" evidence="1">
    <location>
        <begin position="114"/>
        <end position="135"/>
    </location>
</feature>
<dbReference type="RefSeq" id="WP_006638911.1">
    <property type="nucleotide sequence ID" value="NZ_BORD01000001.1"/>
</dbReference>
<dbReference type="GeneID" id="92854906"/>
<evidence type="ECO:0000313" key="3">
    <source>
        <dbReference type="Proteomes" id="UP000196877"/>
    </source>
</evidence>